<dbReference type="InterPro" id="IPR004520">
    <property type="entry name" value="GTPase_MnmE"/>
</dbReference>
<proteinExistence type="inferred from homology"/>
<keyword evidence="11" id="KW-1185">Reference proteome</keyword>
<evidence type="ECO:0000256" key="3">
    <source>
        <dbReference type="ARBA" id="ARBA00022741"/>
    </source>
</evidence>
<dbReference type="InterPro" id="IPR031168">
    <property type="entry name" value="G_TrmE"/>
</dbReference>
<comment type="caution">
    <text evidence="8">Lacks conserved residue(s) required for the propagation of feature annotation.</text>
</comment>
<name>A0A376ALR5_9HYPH</name>
<gene>
    <name evidence="8" type="primary">mnmE</name>
    <name evidence="8" type="synonym">trmE</name>
    <name evidence="10" type="ORF">RHIZ70_4466</name>
</gene>
<feature type="binding site" evidence="8">
    <location>
        <begin position="278"/>
        <end position="281"/>
    </location>
    <ligand>
        <name>GTP</name>
        <dbReference type="ChEBI" id="CHEBI:37565"/>
    </ligand>
</feature>
<keyword evidence="3 8" id="KW-0547">Nucleotide-binding</keyword>
<dbReference type="InterPro" id="IPR018948">
    <property type="entry name" value="GTP-bd_TrmE_N"/>
</dbReference>
<dbReference type="InterPro" id="IPR027266">
    <property type="entry name" value="TrmE/GcvT-like"/>
</dbReference>
<dbReference type="HAMAP" id="MF_00379">
    <property type="entry name" value="GTPase_MnmE"/>
    <property type="match status" value="1"/>
</dbReference>
<sequence>MRTIFMRMTVRETIFALSSGALPSGVAIVRISGAMVGAICQELAGRLPEPRRAALRSIRSRNGLMLDQALVLWFPAPHSFTGEDCLELHLHGGRALIRIVLEELGSFDNCRMAEAGEFSRRAFEHGKLDLVEIEGLSDLLAADTEMQRRLAVEQSSGGLSAVYETWRAKLVEARAMIEAELDFSDEGDIPGSVSERVWADMHDFAGQLERALANLKTGEIIRDGFKVVIAGRPNAGKSSLLNALAGRDVAIVTEYEGTTRDILHIELDIGGFAVHFYDTAGLRETAEPVEREGIRRALAKMEEADLVLSLSDGSELVDFVEVPAGLPVIRVLTKCDLMIDSDMKPTGDILVSSASGVGIDDLKRKVLSHVEARVGAFSLAIPSRLRHGQQLNEALQEVRRAIADTHLGLEMRAEHLRRASDALARITGRIDVEMLLGKIFSEFCVGK</sequence>
<evidence type="ECO:0000313" key="11">
    <source>
        <dbReference type="Proteomes" id="UP000254764"/>
    </source>
</evidence>
<dbReference type="Gene3D" id="3.30.1360.120">
    <property type="entry name" value="Probable tRNA modification gtpase trme, domain 1"/>
    <property type="match status" value="1"/>
</dbReference>
<evidence type="ECO:0000313" key="10">
    <source>
        <dbReference type="EMBL" id="SSC68758.1"/>
    </source>
</evidence>
<protein>
    <recommendedName>
        <fullName evidence="8">tRNA modification GTPase MnmE</fullName>
        <ecNumber evidence="8">3.6.-.-</ecNumber>
    </recommendedName>
</protein>
<dbReference type="EMBL" id="UEYP01000009">
    <property type="protein sequence ID" value="SSC68758.1"/>
    <property type="molecule type" value="Genomic_DNA"/>
</dbReference>
<dbReference type="Pfam" id="PF10396">
    <property type="entry name" value="TrmE_N"/>
    <property type="match status" value="1"/>
</dbReference>
<comment type="subcellular location">
    <subcellularLocation>
        <location evidence="8">Cytoplasm</location>
    </subcellularLocation>
</comment>
<dbReference type="PRINTS" id="PR00449">
    <property type="entry name" value="RASTRNSFRMNG"/>
</dbReference>
<dbReference type="InterPro" id="IPR027368">
    <property type="entry name" value="MnmE_dom2"/>
</dbReference>
<evidence type="ECO:0000256" key="4">
    <source>
        <dbReference type="ARBA" id="ARBA00022801"/>
    </source>
</evidence>
<dbReference type="InterPro" id="IPR027417">
    <property type="entry name" value="P-loop_NTPase"/>
</dbReference>
<comment type="cofactor">
    <cofactor evidence="8">
        <name>K(+)</name>
        <dbReference type="ChEBI" id="CHEBI:29103"/>
    </cofactor>
    <text evidence="8">Binds 1 potassium ion per subunit.</text>
</comment>
<dbReference type="GO" id="GO:0005525">
    <property type="term" value="F:GTP binding"/>
    <property type="evidence" value="ECO:0007669"/>
    <property type="project" value="UniProtKB-UniRule"/>
</dbReference>
<evidence type="ECO:0000259" key="9">
    <source>
        <dbReference type="PROSITE" id="PS51709"/>
    </source>
</evidence>
<evidence type="ECO:0000256" key="7">
    <source>
        <dbReference type="ARBA" id="ARBA00023134"/>
    </source>
</evidence>
<dbReference type="CDD" id="cd04164">
    <property type="entry name" value="trmE"/>
    <property type="match status" value="1"/>
</dbReference>
<feature type="domain" description="TrmE-type G" evidence="9">
    <location>
        <begin position="224"/>
        <end position="371"/>
    </location>
</feature>
<organism evidence="10 11">
    <name type="scientific">Ciceribacter selenitireducens ATCC BAA-1503</name>
    <dbReference type="NCBI Taxonomy" id="1336235"/>
    <lineage>
        <taxon>Bacteria</taxon>
        <taxon>Pseudomonadati</taxon>
        <taxon>Pseudomonadota</taxon>
        <taxon>Alphaproteobacteria</taxon>
        <taxon>Hyphomicrobiales</taxon>
        <taxon>Rhizobiaceae</taxon>
        <taxon>Ciceribacter</taxon>
    </lineage>
</organism>
<keyword evidence="5 8" id="KW-0460">Magnesium</keyword>
<evidence type="ECO:0000256" key="6">
    <source>
        <dbReference type="ARBA" id="ARBA00022958"/>
    </source>
</evidence>
<dbReference type="NCBIfam" id="TIGR00231">
    <property type="entry name" value="small_GTP"/>
    <property type="match status" value="1"/>
</dbReference>
<dbReference type="Proteomes" id="UP000254764">
    <property type="component" value="Unassembled WGS sequence"/>
</dbReference>
<accession>A0A376ALR5</accession>
<feature type="binding site" evidence="8">
    <location>
        <begin position="253"/>
        <end position="259"/>
    </location>
    <ligand>
        <name>GTP</name>
        <dbReference type="ChEBI" id="CHEBI:37565"/>
    </ligand>
</feature>
<comment type="function">
    <text evidence="8">Exhibits a very high intrinsic GTPase hydrolysis rate. Involved in the addition of a carboxymethylaminomethyl (cmnm) group at the wobble position (U34) of certain tRNAs, forming tRNA-cmnm(5)s(2)U34.</text>
</comment>
<dbReference type="GO" id="GO:0005737">
    <property type="term" value="C:cytoplasm"/>
    <property type="evidence" value="ECO:0007669"/>
    <property type="project" value="UniProtKB-SubCell"/>
</dbReference>
<feature type="binding site" evidence="8">
    <location>
        <position position="238"/>
    </location>
    <ligand>
        <name>Mg(2+)</name>
        <dbReference type="ChEBI" id="CHEBI:18420"/>
    </ligand>
</feature>
<dbReference type="GO" id="GO:0003924">
    <property type="term" value="F:GTPase activity"/>
    <property type="evidence" value="ECO:0007669"/>
    <property type="project" value="UniProtKB-UniRule"/>
</dbReference>
<dbReference type="PANTHER" id="PTHR42714:SF2">
    <property type="entry name" value="TRNA MODIFICATION GTPASE GTPBP3, MITOCHONDRIAL"/>
    <property type="match status" value="1"/>
</dbReference>
<dbReference type="EC" id="3.6.-.-" evidence="8"/>
<keyword evidence="8" id="KW-0963">Cytoplasm</keyword>
<dbReference type="Pfam" id="PF12631">
    <property type="entry name" value="MnmE_helical"/>
    <property type="match status" value="1"/>
</dbReference>
<evidence type="ECO:0000256" key="1">
    <source>
        <dbReference type="ARBA" id="ARBA00011043"/>
    </source>
</evidence>
<dbReference type="PROSITE" id="PS51709">
    <property type="entry name" value="G_TRME"/>
    <property type="match status" value="1"/>
</dbReference>
<dbReference type="InterPro" id="IPR005225">
    <property type="entry name" value="Small_GTP-bd"/>
</dbReference>
<comment type="similarity">
    <text evidence="1 8">Belongs to the TRAFAC class TrmE-Era-EngA-EngB-Septin-like GTPase superfamily. TrmE GTPase family.</text>
</comment>
<dbReference type="STRING" id="1336235.GCA_000518785_03719"/>
<keyword evidence="2 8" id="KW-0819">tRNA processing</keyword>
<dbReference type="FunFam" id="3.30.1360.120:FF:000007">
    <property type="entry name" value="tRNA modification GTPase GTPBP3, mitochondrial"/>
    <property type="match status" value="1"/>
</dbReference>
<evidence type="ECO:0000256" key="5">
    <source>
        <dbReference type="ARBA" id="ARBA00022842"/>
    </source>
</evidence>
<comment type="subunit">
    <text evidence="8">Homodimer. Heterotetramer of two MnmE and two MnmG subunits.</text>
</comment>
<dbReference type="GO" id="GO:0002098">
    <property type="term" value="P:tRNA wobble uridine modification"/>
    <property type="evidence" value="ECO:0007669"/>
    <property type="project" value="TreeGrafter"/>
</dbReference>
<feature type="binding site" evidence="8">
    <location>
        <position position="447"/>
    </location>
    <ligand>
        <name>(6S)-5-formyl-5,6,7,8-tetrahydrofolate</name>
        <dbReference type="ChEBI" id="CHEBI:57457"/>
    </ligand>
</feature>
<dbReference type="SUPFAM" id="SSF52540">
    <property type="entry name" value="P-loop containing nucleoside triphosphate hydrolases"/>
    <property type="match status" value="1"/>
</dbReference>
<dbReference type="GO" id="GO:0046872">
    <property type="term" value="F:metal ion binding"/>
    <property type="evidence" value="ECO:0007669"/>
    <property type="project" value="UniProtKB-KW"/>
</dbReference>
<evidence type="ECO:0000256" key="2">
    <source>
        <dbReference type="ARBA" id="ARBA00022694"/>
    </source>
</evidence>
<feature type="binding site" evidence="8">
    <location>
        <position position="87"/>
    </location>
    <ligand>
        <name>(6S)-5-formyl-5,6,7,8-tetrahydrofolate</name>
        <dbReference type="ChEBI" id="CHEBI:57457"/>
    </ligand>
</feature>
<dbReference type="AlphaFoldDB" id="A0A376ALR5"/>
<dbReference type="PANTHER" id="PTHR42714">
    <property type="entry name" value="TRNA MODIFICATION GTPASE GTPBP3"/>
    <property type="match status" value="1"/>
</dbReference>
<dbReference type="CDD" id="cd14858">
    <property type="entry name" value="TrmE_N"/>
    <property type="match status" value="1"/>
</dbReference>
<dbReference type="InterPro" id="IPR006073">
    <property type="entry name" value="GTP-bd"/>
</dbReference>
<feature type="binding site" evidence="8">
    <location>
        <position position="259"/>
    </location>
    <ligand>
        <name>Mg(2+)</name>
        <dbReference type="ChEBI" id="CHEBI:18420"/>
    </ligand>
</feature>
<dbReference type="Gene3D" id="1.20.120.430">
    <property type="entry name" value="tRNA modification GTPase MnmE domain 2"/>
    <property type="match status" value="1"/>
</dbReference>
<keyword evidence="7 8" id="KW-0342">GTP-binding</keyword>
<dbReference type="Gene3D" id="3.40.50.300">
    <property type="entry name" value="P-loop containing nucleotide triphosphate hydrolases"/>
    <property type="match status" value="1"/>
</dbReference>
<feature type="binding site" evidence="8">
    <location>
        <begin position="234"/>
        <end position="239"/>
    </location>
    <ligand>
        <name>GTP</name>
        <dbReference type="ChEBI" id="CHEBI:37565"/>
    </ligand>
</feature>
<dbReference type="InterPro" id="IPR025867">
    <property type="entry name" value="MnmE_helical"/>
</dbReference>
<keyword evidence="8" id="KW-0479">Metal-binding</keyword>
<keyword evidence="4 8" id="KW-0378">Hydrolase</keyword>
<feature type="binding site" evidence="8">
    <location>
        <position position="127"/>
    </location>
    <ligand>
        <name>(6S)-5-formyl-5,6,7,8-tetrahydrofolate</name>
        <dbReference type="ChEBI" id="CHEBI:57457"/>
    </ligand>
</feature>
<dbReference type="Pfam" id="PF01926">
    <property type="entry name" value="MMR_HSR1"/>
    <property type="match status" value="1"/>
</dbReference>
<reference evidence="11" key="1">
    <citation type="submission" date="2018-07" db="EMBL/GenBank/DDBJ databases">
        <authorList>
            <person name="Peiro R."/>
            <person name="Begona"/>
            <person name="Cbmso G."/>
            <person name="Lopez M."/>
            <person name="Gonzalez S."/>
        </authorList>
    </citation>
    <scope>NUCLEOTIDE SEQUENCE [LARGE SCALE GENOMIC DNA]</scope>
</reference>
<keyword evidence="6 8" id="KW-0630">Potassium</keyword>
<dbReference type="GO" id="GO:0030488">
    <property type="term" value="P:tRNA methylation"/>
    <property type="evidence" value="ECO:0007669"/>
    <property type="project" value="TreeGrafter"/>
</dbReference>
<feature type="binding site" evidence="8">
    <location>
        <position position="30"/>
    </location>
    <ligand>
        <name>(6S)-5-formyl-5,6,7,8-tetrahydrofolate</name>
        <dbReference type="ChEBI" id="CHEBI:57457"/>
    </ligand>
</feature>
<dbReference type="NCBIfam" id="NF003661">
    <property type="entry name" value="PRK05291.1-3"/>
    <property type="match status" value="1"/>
</dbReference>
<evidence type="ECO:0000256" key="8">
    <source>
        <dbReference type="HAMAP-Rule" id="MF_00379"/>
    </source>
</evidence>